<dbReference type="AlphaFoldDB" id="G3H4V5"/>
<gene>
    <name evidence="2" type="ORF">I79_005317</name>
</gene>
<dbReference type="Proteomes" id="UP000001075">
    <property type="component" value="Unassembled WGS sequence"/>
</dbReference>
<evidence type="ECO:0000313" key="3">
    <source>
        <dbReference type="Proteomes" id="UP000001075"/>
    </source>
</evidence>
<accession>G3H4V5</accession>
<evidence type="ECO:0000256" key="1">
    <source>
        <dbReference type="SAM" id="MobiDB-lite"/>
    </source>
</evidence>
<feature type="region of interest" description="Disordered" evidence="1">
    <location>
        <begin position="1"/>
        <end position="44"/>
    </location>
</feature>
<dbReference type="InParanoid" id="G3H4V5"/>
<reference evidence="3" key="1">
    <citation type="journal article" date="2011" name="Nat. Biotechnol.">
        <title>The genomic sequence of the Chinese hamster ovary (CHO)-K1 cell line.</title>
        <authorList>
            <person name="Xu X."/>
            <person name="Nagarajan H."/>
            <person name="Lewis N.E."/>
            <person name="Pan S."/>
            <person name="Cai Z."/>
            <person name="Liu X."/>
            <person name="Chen W."/>
            <person name="Xie M."/>
            <person name="Wang W."/>
            <person name="Hammond S."/>
            <person name="Andersen M.R."/>
            <person name="Neff N."/>
            <person name="Passarelli B."/>
            <person name="Koh W."/>
            <person name="Fan H.C."/>
            <person name="Wang J."/>
            <person name="Gui Y."/>
            <person name="Lee K.H."/>
            <person name="Betenbaugh M.J."/>
            <person name="Quake S.R."/>
            <person name="Famili I."/>
            <person name="Palsson B.O."/>
            <person name="Wang J."/>
        </authorList>
    </citation>
    <scope>NUCLEOTIDE SEQUENCE [LARGE SCALE GENOMIC DNA]</scope>
    <source>
        <strain evidence="3">CHO K1 cell line</strain>
    </source>
</reference>
<organism evidence="2 3">
    <name type="scientific">Cricetulus griseus</name>
    <name type="common">Chinese hamster</name>
    <name type="synonym">Cricetulus barabensis griseus</name>
    <dbReference type="NCBI Taxonomy" id="10029"/>
    <lineage>
        <taxon>Eukaryota</taxon>
        <taxon>Metazoa</taxon>
        <taxon>Chordata</taxon>
        <taxon>Craniata</taxon>
        <taxon>Vertebrata</taxon>
        <taxon>Euteleostomi</taxon>
        <taxon>Mammalia</taxon>
        <taxon>Eutheria</taxon>
        <taxon>Euarchontoglires</taxon>
        <taxon>Glires</taxon>
        <taxon>Rodentia</taxon>
        <taxon>Myomorpha</taxon>
        <taxon>Muroidea</taxon>
        <taxon>Cricetidae</taxon>
        <taxon>Cricetinae</taxon>
        <taxon>Cricetulus</taxon>
    </lineage>
</organism>
<dbReference type="EMBL" id="JH000147">
    <property type="protein sequence ID" value="EGV95331.1"/>
    <property type="molecule type" value="Genomic_DNA"/>
</dbReference>
<sequence length="70" mass="7493">MLKMSQDGKGVCSVQTTLGFESGLPPERKEAEEPLPGPPLNVPTVLPGRLEKNMFSIPLATLAQDLKGEC</sequence>
<protein>
    <submittedName>
        <fullName evidence="2">Uncharacterized protein</fullName>
    </submittedName>
</protein>
<name>G3H4V5_CRIGR</name>
<evidence type="ECO:0000313" key="2">
    <source>
        <dbReference type="EMBL" id="EGV95331.1"/>
    </source>
</evidence>
<proteinExistence type="predicted"/>